<accession>A0A1J5QTC2</accession>
<sequence>MNEKDDQISSANFWADHYGLIGEYVVKFEWISVHLRFVMQVMIEGAQTTHHSKIKALLADANVGTLLNSYRSLMRTSDRINHFGVTVISRFHSRAIKLIEQRNEIVHGMLAVGWPSDSIQPTDKILGYKLKNRSDGATSKPISISLEELRTIIQECEKTMILIQKMYKCYVEGGWEDIFAVTSNSLELKNQGG</sequence>
<evidence type="ECO:0008006" key="2">
    <source>
        <dbReference type="Google" id="ProtNLM"/>
    </source>
</evidence>
<dbReference type="AlphaFoldDB" id="A0A1J5QTC2"/>
<evidence type="ECO:0000313" key="1">
    <source>
        <dbReference type="EMBL" id="OIQ79157.1"/>
    </source>
</evidence>
<protein>
    <recommendedName>
        <fullName evidence="2">MAE-28990/MAE-18760-like HEPN domain-containing protein</fullName>
    </recommendedName>
</protein>
<comment type="caution">
    <text evidence="1">The sequence shown here is derived from an EMBL/GenBank/DDBJ whole genome shotgun (WGS) entry which is preliminary data.</text>
</comment>
<gene>
    <name evidence="1" type="ORF">GALL_391140</name>
</gene>
<name>A0A1J5QTC2_9ZZZZ</name>
<organism evidence="1">
    <name type="scientific">mine drainage metagenome</name>
    <dbReference type="NCBI Taxonomy" id="410659"/>
    <lineage>
        <taxon>unclassified sequences</taxon>
        <taxon>metagenomes</taxon>
        <taxon>ecological metagenomes</taxon>
    </lineage>
</organism>
<reference evidence="1" key="1">
    <citation type="submission" date="2016-10" db="EMBL/GenBank/DDBJ databases">
        <title>Sequence of Gallionella enrichment culture.</title>
        <authorList>
            <person name="Poehlein A."/>
            <person name="Muehling M."/>
            <person name="Daniel R."/>
        </authorList>
    </citation>
    <scope>NUCLEOTIDE SEQUENCE</scope>
</reference>
<dbReference type="EMBL" id="MLJW01001264">
    <property type="protein sequence ID" value="OIQ79157.1"/>
    <property type="molecule type" value="Genomic_DNA"/>
</dbReference>
<proteinExistence type="predicted"/>